<dbReference type="GO" id="GO:0005886">
    <property type="term" value="C:plasma membrane"/>
    <property type="evidence" value="ECO:0007669"/>
    <property type="project" value="TreeGrafter"/>
</dbReference>
<dbReference type="SUPFAM" id="SSF116726">
    <property type="entry name" value="TrkA C-terminal domain-like"/>
    <property type="match status" value="2"/>
</dbReference>
<keyword evidence="2" id="KW-0813">Transport</keyword>
<feature type="transmembrane region" description="Helical" evidence="7">
    <location>
        <begin position="387"/>
        <end position="414"/>
    </location>
</feature>
<evidence type="ECO:0000256" key="6">
    <source>
        <dbReference type="ARBA" id="ARBA00023136"/>
    </source>
</evidence>
<dbReference type="PROSITE" id="PS51202">
    <property type="entry name" value="RCK_C"/>
    <property type="match status" value="2"/>
</dbReference>
<dbReference type="GO" id="GO:0006813">
    <property type="term" value="P:potassium ion transport"/>
    <property type="evidence" value="ECO:0007669"/>
    <property type="project" value="InterPro"/>
</dbReference>
<dbReference type="KEGG" id="kpd:CW740_04305"/>
<dbReference type="RefSeq" id="WP_106646384.1">
    <property type="nucleotide sequence ID" value="NZ_BMGO01000002.1"/>
</dbReference>
<evidence type="ECO:0000256" key="7">
    <source>
        <dbReference type="SAM" id="Phobius"/>
    </source>
</evidence>
<reference evidence="9 10" key="1">
    <citation type="submission" date="2017-12" db="EMBL/GenBank/DDBJ databases">
        <title>Kangiella profundi FT102 completed genome.</title>
        <authorList>
            <person name="Xu J."/>
            <person name="Wang J."/>
            <person name="Lu Y."/>
        </authorList>
    </citation>
    <scope>NUCLEOTIDE SEQUENCE [LARGE SCALE GENOMIC DNA]</scope>
    <source>
        <strain evidence="9 10">FT102</strain>
    </source>
</reference>
<protein>
    <submittedName>
        <fullName evidence="9">Potassium transporter TrkA</fullName>
    </submittedName>
</protein>
<feature type="transmembrane region" description="Helical" evidence="7">
    <location>
        <begin position="91"/>
        <end position="116"/>
    </location>
</feature>
<evidence type="ECO:0000256" key="4">
    <source>
        <dbReference type="ARBA" id="ARBA00022737"/>
    </source>
</evidence>
<dbReference type="Pfam" id="PF03600">
    <property type="entry name" value="CitMHS"/>
    <property type="match status" value="1"/>
</dbReference>
<dbReference type="AlphaFoldDB" id="A0A2K9ADP5"/>
<dbReference type="OrthoDB" id="9809303at2"/>
<organism evidence="9 10">
    <name type="scientific">Kangiella profundi</name>
    <dbReference type="NCBI Taxonomy" id="1561924"/>
    <lineage>
        <taxon>Bacteria</taxon>
        <taxon>Pseudomonadati</taxon>
        <taxon>Pseudomonadota</taxon>
        <taxon>Gammaproteobacteria</taxon>
        <taxon>Kangiellales</taxon>
        <taxon>Kangiellaceae</taxon>
        <taxon>Kangiella</taxon>
    </lineage>
</organism>
<evidence type="ECO:0000313" key="10">
    <source>
        <dbReference type="Proteomes" id="UP000232693"/>
    </source>
</evidence>
<accession>A0A2K9ADP5</accession>
<dbReference type="PANTHER" id="PTHR43652:SF2">
    <property type="entry name" value="BASIC AMINO ACID ANTIPORTER YFCC-RELATED"/>
    <property type="match status" value="1"/>
</dbReference>
<evidence type="ECO:0000256" key="2">
    <source>
        <dbReference type="ARBA" id="ARBA00022448"/>
    </source>
</evidence>
<evidence type="ECO:0000256" key="3">
    <source>
        <dbReference type="ARBA" id="ARBA00022692"/>
    </source>
</evidence>
<feature type="transmembrane region" description="Helical" evidence="7">
    <location>
        <begin position="434"/>
        <end position="457"/>
    </location>
</feature>
<dbReference type="InterPro" id="IPR006037">
    <property type="entry name" value="RCK_C"/>
</dbReference>
<keyword evidence="10" id="KW-1185">Reference proteome</keyword>
<evidence type="ECO:0000256" key="1">
    <source>
        <dbReference type="ARBA" id="ARBA00004141"/>
    </source>
</evidence>
<evidence type="ECO:0000259" key="8">
    <source>
        <dbReference type="PROSITE" id="PS51202"/>
    </source>
</evidence>
<feature type="transmembrane region" description="Helical" evidence="7">
    <location>
        <begin position="172"/>
        <end position="194"/>
    </location>
</feature>
<dbReference type="InterPro" id="IPR051679">
    <property type="entry name" value="DASS-Related_Transporters"/>
</dbReference>
<keyword evidence="3 7" id="KW-0812">Transmembrane</keyword>
<feature type="transmembrane region" description="Helical" evidence="7">
    <location>
        <begin position="477"/>
        <end position="504"/>
    </location>
</feature>
<evidence type="ECO:0000256" key="5">
    <source>
        <dbReference type="ARBA" id="ARBA00022989"/>
    </source>
</evidence>
<feature type="transmembrane region" description="Helical" evidence="7">
    <location>
        <begin position="136"/>
        <end position="160"/>
    </location>
</feature>
<feature type="domain" description="RCK C-terminal" evidence="8">
    <location>
        <begin position="196"/>
        <end position="280"/>
    </location>
</feature>
<feature type="transmembrane region" description="Helical" evidence="7">
    <location>
        <begin position="6"/>
        <end position="23"/>
    </location>
</feature>
<evidence type="ECO:0000313" key="9">
    <source>
        <dbReference type="EMBL" id="AUD78516.1"/>
    </source>
</evidence>
<dbReference type="PANTHER" id="PTHR43652">
    <property type="entry name" value="BASIC AMINO ACID ANTIPORTER YFCC-RELATED"/>
    <property type="match status" value="1"/>
</dbReference>
<name>A0A2K9ADP5_9GAMM</name>
<dbReference type="Proteomes" id="UP000232693">
    <property type="component" value="Chromosome"/>
</dbReference>
<gene>
    <name evidence="9" type="ORF">CW740_04305</name>
</gene>
<proteinExistence type="predicted"/>
<dbReference type="InterPro" id="IPR004680">
    <property type="entry name" value="Cit_transptr-like_dom"/>
</dbReference>
<feature type="transmembrane region" description="Helical" evidence="7">
    <location>
        <begin position="51"/>
        <end position="70"/>
    </location>
</feature>
<keyword evidence="5 7" id="KW-1133">Transmembrane helix</keyword>
<keyword evidence="6 7" id="KW-0472">Membrane</keyword>
<sequence>MLLEQIYVFSIIIAMLVGLVLNLARPAWLFSLAALALYFPGFVSAERFFSHAVNPAVLTLILLLVCSIALERTRALAWISRHLFNKSQFITLAKMGGLVAASSAFLNNTAIVASLMGAVRNNSSQSAKRLLIPLSYFAILGGTLTLIGTSTNLVVNSFLVDYGKPGFNFFDFLPVGLMILLVSGVAVIIVSYWLPEDKITGTVSREYFLEARIETDSVLIGKSVYQAGLTTITGLDLVEVVRGEQVIAPVEHDFELQQGDLLIYCGDVKLAKQLASVKGLSVFAEDSGLLDKHLKEVIVSPMSTLIGRTLKQSSFRAHFDAAVVAIGRNGGRLSGALGEVEIRAGDKLVIATGLDFYKRPNVERNFIFLDKVQLHPPLKISQEVITFAGFFMAITLAAIGLVNLLTAMMAYLILILATKVISATEVRRRLPLEIWLVIASALAIADVFNQVGVATLIAKAVTGLFDIQGSNDLTGIYLSFISIYLITWIITEMVTNNAAAALMFPVAFGLAESIGVNYMPFVMAVAYGASASFISPYGYQTNLMVMNVGSYSFKDFAKVGWLVSLSFTIVALVMIPIVFPFS</sequence>
<dbReference type="Pfam" id="PF02080">
    <property type="entry name" value="TrkA_C"/>
    <property type="match status" value="1"/>
</dbReference>
<keyword evidence="4" id="KW-0677">Repeat</keyword>
<dbReference type="InterPro" id="IPR036721">
    <property type="entry name" value="RCK_C_sf"/>
</dbReference>
<feature type="transmembrane region" description="Helical" evidence="7">
    <location>
        <begin position="559"/>
        <end position="579"/>
    </location>
</feature>
<dbReference type="GO" id="GO:0008324">
    <property type="term" value="F:monoatomic cation transmembrane transporter activity"/>
    <property type="evidence" value="ECO:0007669"/>
    <property type="project" value="InterPro"/>
</dbReference>
<dbReference type="EMBL" id="CP025120">
    <property type="protein sequence ID" value="AUD78516.1"/>
    <property type="molecule type" value="Genomic_DNA"/>
</dbReference>
<feature type="transmembrane region" description="Helical" evidence="7">
    <location>
        <begin position="516"/>
        <end position="539"/>
    </location>
</feature>
<dbReference type="Gene3D" id="3.30.70.1450">
    <property type="entry name" value="Regulator of K+ conductance, C-terminal domain"/>
    <property type="match status" value="2"/>
</dbReference>
<feature type="domain" description="RCK C-terminal" evidence="8">
    <location>
        <begin position="282"/>
        <end position="368"/>
    </location>
</feature>
<comment type="subcellular location">
    <subcellularLocation>
        <location evidence="1">Membrane</location>
        <topology evidence="1">Multi-pass membrane protein</topology>
    </subcellularLocation>
</comment>